<feature type="region of interest" description="Disordered" evidence="1">
    <location>
        <begin position="114"/>
        <end position="135"/>
    </location>
</feature>
<feature type="region of interest" description="Disordered" evidence="1">
    <location>
        <begin position="230"/>
        <end position="249"/>
    </location>
</feature>
<feature type="compositionally biased region" description="Polar residues" evidence="1">
    <location>
        <begin position="276"/>
        <end position="291"/>
    </location>
</feature>
<gene>
    <name evidence="2" type="ORF">Vafri_4807</name>
</gene>
<feature type="region of interest" description="Disordered" evidence="1">
    <location>
        <begin position="261"/>
        <end position="294"/>
    </location>
</feature>
<protein>
    <submittedName>
        <fullName evidence="2">Uncharacterized protein</fullName>
    </submittedName>
</protein>
<dbReference type="Proteomes" id="UP000747399">
    <property type="component" value="Unassembled WGS sequence"/>
</dbReference>
<sequence length="936" mass="99630">MSASHVHRSLGRAHRERMNGLRGIPSLSVREITRICTEHGVTGPMVSEMFGVPSDGYLRVLNKRALLGRPRSRRLLRLLRQLHYLDEGEEVVGEAIDTRTDAADTLSAGPDAADTVAAAHPSDSDTSSGTSDSDMELDERLGLMLRNLHVPFSDMGMKQRLRRSLKNIFQDIQDMGELDCHRLPADSRKLAKKVRDLGAHVASLVTNFEESLRPWGSSGYRRLYKVIGSSSDSDGESCGPEDVGTGGKRKLTPTFLLAKAQPGPHTAASPAPTPPLDQTQPTEEVASQSSAAPLGNLAAEEDSDKGFEKRGGSAVAPLTTAADLTATFKVGPRNEAGEGEGISTEARNSDSSSLESTSGRSCCGSGSGAVGLESAAGSSHSAGTSASNCVENTGSSCSGGGGGQGDGDHWGLEGCPVPGSRAGDAVCRQDGAVDAGNCVCLDPSSAEPAQDGFLNRLFEILRFDEEAFFMDVFPVVRSLGPRRSHGEEGPLGSWRSEAGTAAAGEGREEVTGGALTGNVAEKQQQEGTEKSAGGAGSSGWAKKGMMEYSVQRKLEERADAYVGAVTAAAFKNFNLHRVLGRHRSLGLRMWLRDLVKSMDGEVKAMQKDPKLAIAEGWLQLWEEHTARAHWFLEELRIGISLSDIHATMRRHLANSLLEAPGQPDREDCCRMAELSIKLQLDLRDVAAYQTERLAADDPQGAFEPPTSSCHDSNPFTATFEDPSSAELAEDDWIHVVDQDLAPLWLRLAQRSLDVTAALRGRKRVEILVHGSDVQTHFEIIAHMCLMYEKDLAMLVLLDDDVGFGNGGELQQRHPEPPPVVSAATASETRAHSRQPRTRSGKAGADAAAAAARERGAVANGVPAVARSDLQCELLARRFEVRLGWGLELDLDVPVARCGGGCEAAGGSAAPSGNVLPDTAPQRPRGHVGAPCPQAAS</sequence>
<evidence type="ECO:0000313" key="3">
    <source>
        <dbReference type="Proteomes" id="UP000747399"/>
    </source>
</evidence>
<dbReference type="EMBL" id="BNCO01000005">
    <property type="protein sequence ID" value="GIL48125.1"/>
    <property type="molecule type" value="Genomic_DNA"/>
</dbReference>
<dbReference type="AlphaFoldDB" id="A0A8J4EV93"/>
<organism evidence="2 3">
    <name type="scientific">Volvox africanus</name>
    <dbReference type="NCBI Taxonomy" id="51714"/>
    <lineage>
        <taxon>Eukaryota</taxon>
        <taxon>Viridiplantae</taxon>
        <taxon>Chlorophyta</taxon>
        <taxon>core chlorophytes</taxon>
        <taxon>Chlorophyceae</taxon>
        <taxon>CS clade</taxon>
        <taxon>Chlamydomonadales</taxon>
        <taxon>Volvocaceae</taxon>
        <taxon>Volvox</taxon>
    </lineage>
</organism>
<name>A0A8J4EV93_9CHLO</name>
<feature type="region of interest" description="Disordered" evidence="1">
    <location>
        <begin position="326"/>
        <end position="361"/>
    </location>
</feature>
<feature type="region of interest" description="Disordered" evidence="1">
    <location>
        <begin position="479"/>
        <end position="509"/>
    </location>
</feature>
<feature type="compositionally biased region" description="Polar residues" evidence="1">
    <location>
        <begin position="345"/>
        <end position="355"/>
    </location>
</feature>
<evidence type="ECO:0000256" key="1">
    <source>
        <dbReference type="SAM" id="MobiDB-lite"/>
    </source>
</evidence>
<keyword evidence="3" id="KW-1185">Reference proteome</keyword>
<proteinExistence type="predicted"/>
<feature type="region of interest" description="Disordered" evidence="1">
    <location>
        <begin position="807"/>
        <end position="844"/>
    </location>
</feature>
<reference evidence="2" key="1">
    <citation type="journal article" date="2021" name="Proc. Natl. Acad. Sci. U.S.A.">
        <title>Three genomes in the algal genus Volvox reveal the fate of a haploid sex-determining region after a transition to homothallism.</title>
        <authorList>
            <person name="Yamamoto K."/>
            <person name="Hamaji T."/>
            <person name="Kawai-Toyooka H."/>
            <person name="Matsuzaki R."/>
            <person name="Takahashi F."/>
            <person name="Nishimura Y."/>
            <person name="Kawachi M."/>
            <person name="Noguchi H."/>
            <person name="Minakuchi Y."/>
            <person name="Umen J.G."/>
            <person name="Toyoda A."/>
            <person name="Nozaki H."/>
        </authorList>
    </citation>
    <scope>NUCLEOTIDE SEQUENCE</scope>
    <source>
        <strain evidence="2">NIES-3780</strain>
    </source>
</reference>
<feature type="region of interest" description="Disordered" evidence="1">
    <location>
        <begin position="903"/>
        <end position="936"/>
    </location>
</feature>
<feature type="compositionally biased region" description="Low complexity" evidence="1">
    <location>
        <begin position="230"/>
        <end position="242"/>
    </location>
</feature>
<accession>A0A8J4EV93</accession>
<comment type="caution">
    <text evidence="2">The sequence shown here is derived from an EMBL/GenBank/DDBJ whole genome shotgun (WGS) entry which is preliminary data.</text>
</comment>
<feature type="compositionally biased region" description="Low complexity" evidence="1">
    <location>
        <begin position="114"/>
        <end position="132"/>
    </location>
</feature>
<evidence type="ECO:0000313" key="2">
    <source>
        <dbReference type="EMBL" id="GIL48125.1"/>
    </source>
</evidence>